<protein>
    <recommendedName>
        <fullName evidence="3">Large polyvalent protein associated domain-containing protein</fullName>
    </recommendedName>
</protein>
<dbReference type="RefSeq" id="WP_090467834.1">
    <property type="nucleotide sequence ID" value="NZ_FNRV01000001.1"/>
</dbReference>
<sequence length="273" mass="31130">MPPENKPASTFIVLSLKHTHRRHKAITLWRADDSGYCWKLSSAGAYEEARVLEHLGYYNSGCSNVAVPADLVERLSCEVEYDTKEFGICLPNNADTWAQLLACVIRPTDYEPKPEYRGCRYKENSLWIKRKRCEQVNQAIRIIADHGRRFFYSQTVNRYASMEVDARGKVWFIDDYSGKRIFTHETVRGGRWRGFSHGGTLRSLVEALRDYICTGTPLNPGYLGPERFDDSNIWGYDEAGMKAVREQAGALPVFRQPKPVVDAHDLVSMEIAG</sequence>
<evidence type="ECO:0000313" key="2">
    <source>
        <dbReference type="Proteomes" id="UP000199665"/>
    </source>
</evidence>
<organism evidence="1 2">
    <name type="scientific">Pseudomonas mohnii</name>
    <dbReference type="NCBI Taxonomy" id="395600"/>
    <lineage>
        <taxon>Bacteria</taxon>
        <taxon>Pseudomonadati</taxon>
        <taxon>Pseudomonadota</taxon>
        <taxon>Gammaproteobacteria</taxon>
        <taxon>Pseudomonadales</taxon>
        <taxon>Pseudomonadaceae</taxon>
        <taxon>Pseudomonas</taxon>
    </lineage>
</organism>
<evidence type="ECO:0008006" key="3">
    <source>
        <dbReference type="Google" id="ProtNLM"/>
    </source>
</evidence>
<reference evidence="1 2" key="1">
    <citation type="submission" date="2016-10" db="EMBL/GenBank/DDBJ databases">
        <authorList>
            <person name="Varghese N."/>
            <person name="Submissions S."/>
        </authorList>
    </citation>
    <scope>NUCLEOTIDE SEQUENCE [LARGE SCALE GENOMIC DNA]</scope>
    <source>
        <strain evidence="1 2">DSM 18327</strain>
    </source>
</reference>
<keyword evidence="2" id="KW-1185">Reference proteome</keyword>
<gene>
    <name evidence="1" type="ORF">SAMN05216205_4881</name>
</gene>
<comment type="caution">
    <text evidence="1">The sequence shown here is derived from an EMBL/GenBank/DDBJ whole genome shotgun (WGS) entry which is preliminary data.</text>
</comment>
<name>A0ABY0YC24_9PSED</name>
<dbReference type="EMBL" id="FNRV01000001">
    <property type="protein sequence ID" value="SED31322.1"/>
    <property type="molecule type" value="Genomic_DNA"/>
</dbReference>
<accession>A0ABY0YC24</accession>
<dbReference type="Proteomes" id="UP000199665">
    <property type="component" value="Unassembled WGS sequence"/>
</dbReference>
<proteinExistence type="predicted"/>
<evidence type="ECO:0000313" key="1">
    <source>
        <dbReference type="EMBL" id="SED31322.1"/>
    </source>
</evidence>